<comment type="similarity">
    <text evidence="1">Belongs to the UPF0561 family.</text>
</comment>
<keyword evidence="3" id="KW-1185">Reference proteome</keyword>
<feature type="compositionally biased region" description="Basic and acidic residues" evidence="2">
    <location>
        <begin position="29"/>
        <end position="45"/>
    </location>
</feature>
<dbReference type="InterPro" id="IPR018888">
    <property type="entry name" value="UPF0561"/>
</dbReference>
<accession>A0ABM1DT61</accession>
<dbReference type="RefSeq" id="XP_014663132.1">
    <property type="nucleotide sequence ID" value="XM_014807646.1"/>
</dbReference>
<reference evidence="4" key="1">
    <citation type="submission" date="2025-08" db="UniProtKB">
        <authorList>
            <consortium name="RefSeq"/>
        </authorList>
    </citation>
    <scope>IDENTIFICATION</scope>
</reference>
<dbReference type="Pfam" id="PF10573">
    <property type="entry name" value="UPF0561"/>
    <property type="match status" value="1"/>
</dbReference>
<evidence type="ECO:0000313" key="3">
    <source>
        <dbReference type="Proteomes" id="UP000695022"/>
    </source>
</evidence>
<evidence type="ECO:0000256" key="1">
    <source>
        <dbReference type="ARBA" id="ARBA00006905"/>
    </source>
</evidence>
<dbReference type="PANTHER" id="PTHR34256:SF1">
    <property type="entry name" value="UPF0561 PROTEIN C2ORF68"/>
    <property type="match status" value="1"/>
</dbReference>
<feature type="region of interest" description="Disordered" evidence="2">
    <location>
        <begin position="29"/>
        <end position="73"/>
    </location>
</feature>
<dbReference type="GeneID" id="106805874"/>
<proteinExistence type="inferred from homology"/>
<protein>
    <submittedName>
        <fullName evidence="4">UPF0561 protein C2orf68 homolog</fullName>
    </submittedName>
</protein>
<evidence type="ECO:0000256" key="2">
    <source>
        <dbReference type="SAM" id="MobiDB-lite"/>
    </source>
</evidence>
<dbReference type="PANTHER" id="PTHR34256">
    <property type="entry name" value="UPF0561 PROTEIN C2ORF68"/>
    <property type="match status" value="1"/>
</dbReference>
<sequence length="142" mass="16258">MADSEVSAAAKINMKHGFMKSIIKNQIDRDNYDREMKQKGQKQVDKVSPSNLNKSVKSEKTRKPAMPVYSPPCRANKDEKAILFKLEYEDENGDVHETVVHEDDDARIVARKFGVGCKIPENLLHALYVRVADEIDKRRQTK</sequence>
<name>A0ABM1DT61_PRICU</name>
<organism evidence="3 4">
    <name type="scientific">Priapulus caudatus</name>
    <name type="common">Priapulid worm</name>
    <dbReference type="NCBI Taxonomy" id="37621"/>
    <lineage>
        <taxon>Eukaryota</taxon>
        <taxon>Metazoa</taxon>
        <taxon>Ecdysozoa</taxon>
        <taxon>Scalidophora</taxon>
        <taxon>Priapulida</taxon>
        <taxon>Priapulimorpha</taxon>
        <taxon>Priapulimorphida</taxon>
        <taxon>Priapulidae</taxon>
        <taxon>Priapulus</taxon>
    </lineage>
</organism>
<evidence type="ECO:0000313" key="4">
    <source>
        <dbReference type="RefSeq" id="XP_014663132.1"/>
    </source>
</evidence>
<gene>
    <name evidence="4" type="primary">LOC106805874</name>
</gene>
<dbReference type="Proteomes" id="UP000695022">
    <property type="component" value="Unplaced"/>
</dbReference>